<name>A0A6U4CPD7_9STRA</name>
<protein>
    <submittedName>
        <fullName evidence="2">Uncharacterized protein</fullName>
    </submittedName>
</protein>
<proteinExistence type="predicted"/>
<dbReference type="GO" id="GO:0019825">
    <property type="term" value="F:oxygen binding"/>
    <property type="evidence" value="ECO:0007669"/>
    <property type="project" value="InterPro"/>
</dbReference>
<gene>
    <name evidence="2" type="ORF">PPAR1163_LOCUS2803</name>
    <name evidence="3" type="ORF">PPAR1163_LOCUS2804</name>
</gene>
<dbReference type="InterPro" id="IPR012292">
    <property type="entry name" value="Globin/Proto"/>
</dbReference>
<evidence type="ECO:0000256" key="1">
    <source>
        <dbReference type="SAM" id="MobiDB-lite"/>
    </source>
</evidence>
<sequence length="276" mass="31313">MTSLRELREDPDIRAEAAALRGADDAIEEAVSVVEPEDVVPLNVVSFSHRPTPQTRAMVEQIGGIEKLRKMTASFYEKAFADPHLDQFIRVHGDHHGERFAAWIAEKLGDAGRPWTRERAQRGRCPFSAHGHRIEDAHDRSSAHFAAWHSPKRANEDWGEHFKLDDCRVWMRLHFWALRDAGLADTPFGKYYVRFIAHFVSVYERSAPPFARESLRWSADPANIAAYLECGRRMPDVMGLPLGLALETLPEDERDYSGSGADDPAWPYELRAPAVE</sequence>
<dbReference type="AlphaFoldDB" id="A0A6U4CPD7"/>
<accession>A0A6U4CPD7</accession>
<reference evidence="2" key="1">
    <citation type="submission" date="2021-01" db="EMBL/GenBank/DDBJ databases">
        <authorList>
            <person name="Corre E."/>
            <person name="Pelletier E."/>
            <person name="Niang G."/>
            <person name="Scheremetjew M."/>
            <person name="Finn R."/>
            <person name="Kale V."/>
            <person name="Holt S."/>
            <person name="Cochrane G."/>
            <person name="Meng A."/>
            <person name="Brown T."/>
            <person name="Cohen L."/>
        </authorList>
    </citation>
    <scope>NUCLEOTIDE SEQUENCE</scope>
    <source>
        <strain evidence="2">CCMP2877</strain>
    </source>
</reference>
<dbReference type="EMBL" id="HBGJ01004685">
    <property type="protein sequence ID" value="CAD9244456.1"/>
    <property type="molecule type" value="Transcribed_RNA"/>
</dbReference>
<evidence type="ECO:0000313" key="3">
    <source>
        <dbReference type="EMBL" id="CAD9244456.1"/>
    </source>
</evidence>
<organism evidence="2">
    <name type="scientific">Phaeomonas parva</name>
    <dbReference type="NCBI Taxonomy" id="124430"/>
    <lineage>
        <taxon>Eukaryota</taxon>
        <taxon>Sar</taxon>
        <taxon>Stramenopiles</taxon>
        <taxon>Ochrophyta</taxon>
        <taxon>Pinguiophyceae</taxon>
        <taxon>Pinguiochrysidales</taxon>
        <taxon>Pinguiochrysidaceae</taxon>
        <taxon>Phaeomonas</taxon>
    </lineage>
</organism>
<dbReference type="EMBL" id="HBGJ01004681">
    <property type="protein sequence ID" value="CAD9244455.1"/>
    <property type="molecule type" value="Transcribed_RNA"/>
</dbReference>
<dbReference type="GO" id="GO:0020037">
    <property type="term" value="F:heme binding"/>
    <property type="evidence" value="ECO:0007669"/>
    <property type="project" value="InterPro"/>
</dbReference>
<feature type="region of interest" description="Disordered" evidence="1">
    <location>
        <begin position="253"/>
        <end position="276"/>
    </location>
</feature>
<dbReference type="Gene3D" id="1.10.490.10">
    <property type="entry name" value="Globins"/>
    <property type="match status" value="1"/>
</dbReference>
<evidence type="ECO:0000313" key="2">
    <source>
        <dbReference type="EMBL" id="CAD9244455.1"/>
    </source>
</evidence>